<dbReference type="PRINTS" id="PR00111">
    <property type="entry name" value="ABHYDROLASE"/>
</dbReference>
<name>A0AAE0ESE3_9CHLO</name>
<proteinExistence type="predicted"/>
<dbReference type="PANTHER" id="PTHR43194">
    <property type="entry name" value="HYDROLASE ALPHA/BETA FOLD FAMILY"/>
    <property type="match status" value="1"/>
</dbReference>
<dbReference type="InterPro" id="IPR000073">
    <property type="entry name" value="AB_hydrolase_1"/>
</dbReference>
<feature type="domain" description="AB hydrolase-1" evidence="1">
    <location>
        <begin position="79"/>
        <end position="204"/>
    </location>
</feature>
<sequence length="244" mass="26870">MRWHIDLPSDAESAFMASFRICAKEIPSLPIMSKEELDKGNDLSRAAEASVKGVHSLRFQDVSTGMRLRYLLWGESERVIILLHGMGDSSGIFAGLGPRLASREYKVIAPDLRGHGDSSSSQEGQYTPQSLAQDLESFVTEQDLYVRPFALVGIGLGSVVALTYAERNPRLVACVVLAEFAPDISKDKLAYFYGQAGEFTDQAQAASFLSSRCWGHPPRSIPLVMKHISFRCRTLVRCRSPTAA</sequence>
<dbReference type="Proteomes" id="UP001190700">
    <property type="component" value="Unassembled WGS sequence"/>
</dbReference>
<gene>
    <name evidence="2" type="ORF">CYMTET_52772</name>
</gene>
<dbReference type="Gene3D" id="3.40.50.1820">
    <property type="entry name" value="alpha/beta hydrolase"/>
    <property type="match status" value="1"/>
</dbReference>
<protein>
    <recommendedName>
        <fullName evidence="1">AB hydrolase-1 domain-containing protein</fullName>
    </recommendedName>
</protein>
<dbReference type="PANTHER" id="PTHR43194:SF2">
    <property type="entry name" value="PEROXISOMAL MEMBRANE PROTEIN LPX1"/>
    <property type="match status" value="1"/>
</dbReference>
<evidence type="ECO:0000259" key="1">
    <source>
        <dbReference type="Pfam" id="PF00561"/>
    </source>
</evidence>
<reference evidence="2 3" key="1">
    <citation type="journal article" date="2015" name="Genome Biol. Evol.">
        <title>Comparative Genomics of a Bacterivorous Green Alga Reveals Evolutionary Causalities and Consequences of Phago-Mixotrophic Mode of Nutrition.</title>
        <authorList>
            <person name="Burns J.A."/>
            <person name="Paasch A."/>
            <person name="Narechania A."/>
            <person name="Kim E."/>
        </authorList>
    </citation>
    <scope>NUCLEOTIDE SEQUENCE [LARGE SCALE GENOMIC DNA]</scope>
    <source>
        <strain evidence="2 3">PLY_AMNH</strain>
    </source>
</reference>
<dbReference type="InterPro" id="IPR029058">
    <property type="entry name" value="AB_hydrolase_fold"/>
</dbReference>
<dbReference type="SUPFAM" id="SSF53474">
    <property type="entry name" value="alpha/beta-Hydrolases"/>
    <property type="match status" value="1"/>
</dbReference>
<comment type="caution">
    <text evidence="2">The sequence shown here is derived from an EMBL/GenBank/DDBJ whole genome shotgun (WGS) entry which is preliminary data.</text>
</comment>
<dbReference type="EMBL" id="LGRX02034699">
    <property type="protein sequence ID" value="KAK3237130.1"/>
    <property type="molecule type" value="Genomic_DNA"/>
</dbReference>
<dbReference type="AlphaFoldDB" id="A0AAE0ESE3"/>
<keyword evidence="3" id="KW-1185">Reference proteome</keyword>
<accession>A0AAE0ESE3</accession>
<organism evidence="2 3">
    <name type="scientific">Cymbomonas tetramitiformis</name>
    <dbReference type="NCBI Taxonomy" id="36881"/>
    <lineage>
        <taxon>Eukaryota</taxon>
        <taxon>Viridiplantae</taxon>
        <taxon>Chlorophyta</taxon>
        <taxon>Pyramimonadophyceae</taxon>
        <taxon>Pyramimonadales</taxon>
        <taxon>Pyramimonadaceae</taxon>
        <taxon>Cymbomonas</taxon>
    </lineage>
</organism>
<evidence type="ECO:0000313" key="3">
    <source>
        <dbReference type="Proteomes" id="UP001190700"/>
    </source>
</evidence>
<evidence type="ECO:0000313" key="2">
    <source>
        <dbReference type="EMBL" id="KAK3237130.1"/>
    </source>
</evidence>
<dbReference type="InterPro" id="IPR050228">
    <property type="entry name" value="Carboxylesterase_BioH"/>
</dbReference>
<dbReference type="Pfam" id="PF00561">
    <property type="entry name" value="Abhydrolase_1"/>
    <property type="match status" value="1"/>
</dbReference>